<dbReference type="Proteomes" id="UP000276215">
    <property type="component" value="Unassembled WGS sequence"/>
</dbReference>
<feature type="region of interest" description="Disordered" evidence="1">
    <location>
        <begin position="1"/>
        <end position="93"/>
    </location>
</feature>
<sequence length="235" mass="24783">MLDTLPENTSVDSGIGSDGGRSGSSRSAKSQPEGREDESGAIPSPLNVGTVGADVRGKQKKIMSAPPISTLESQLQKEPKPLTRGSKSVGGSVGDPAVLISAATSEEVQVHSGFNSWLSGFWSTPVTEAKEKSDFSANLAKLRAQKGDKEVVLAQEANGADGWAQQVVPEPIQKMLRADVSDGEVHVIVKGLVKPSAKDKEIYVEETLISSGSTIFDLCEKISSKGIKKEVFLCC</sequence>
<evidence type="ECO:0000313" key="2">
    <source>
        <dbReference type="EMBL" id="RPB03652.1"/>
    </source>
</evidence>
<evidence type="ECO:0000256" key="1">
    <source>
        <dbReference type="SAM" id="MobiDB-lite"/>
    </source>
</evidence>
<dbReference type="AlphaFoldDB" id="A0A3N4K373"/>
<keyword evidence="3" id="KW-1185">Reference proteome</keyword>
<reference evidence="2 3" key="1">
    <citation type="journal article" date="2018" name="Nat. Ecol. Evol.">
        <title>Pezizomycetes genomes reveal the molecular basis of ectomycorrhizal truffle lifestyle.</title>
        <authorList>
            <person name="Murat C."/>
            <person name="Payen T."/>
            <person name="Noel B."/>
            <person name="Kuo A."/>
            <person name="Morin E."/>
            <person name="Chen J."/>
            <person name="Kohler A."/>
            <person name="Krizsan K."/>
            <person name="Balestrini R."/>
            <person name="Da Silva C."/>
            <person name="Montanini B."/>
            <person name="Hainaut M."/>
            <person name="Levati E."/>
            <person name="Barry K.W."/>
            <person name="Belfiori B."/>
            <person name="Cichocki N."/>
            <person name="Clum A."/>
            <person name="Dockter R.B."/>
            <person name="Fauchery L."/>
            <person name="Guy J."/>
            <person name="Iotti M."/>
            <person name="Le Tacon F."/>
            <person name="Lindquist E.A."/>
            <person name="Lipzen A."/>
            <person name="Malagnac F."/>
            <person name="Mello A."/>
            <person name="Molinier V."/>
            <person name="Miyauchi S."/>
            <person name="Poulain J."/>
            <person name="Riccioni C."/>
            <person name="Rubini A."/>
            <person name="Sitrit Y."/>
            <person name="Splivallo R."/>
            <person name="Traeger S."/>
            <person name="Wang M."/>
            <person name="Zifcakova L."/>
            <person name="Wipf D."/>
            <person name="Zambonelli A."/>
            <person name="Paolocci F."/>
            <person name="Nowrousian M."/>
            <person name="Ottonello S."/>
            <person name="Baldrian P."/>
            <person name="Spatafora J.W."/>
            <person name="Henrissat B."/>
            <person name="Nagy L.G."/>
            <person name="Aury J.M."/>
            <person name="Wincker P."/>
            <person name="Grigoriev I.V."/>
            <person name="Bonfante P."/>
            <person name="Martin F.M."/>
        </authorList>
    </citation>
    <scope>NUCLEOTIDE SEQUENCE [LARGE SCALE GENOMIC DNA]</scope>
    <source>
        <strain evidence="2 3">120613-1</strain>
    </source>
</reference>
<evidence type="ECO:0000313" key="3">
    <source>
        <dbReference type="Proteomes" id="UP000276215"/>
    </source>
</evidence>
<organism evidence="2 3">
    <name type="scientific">Choiromyces venosus 120613-1</name>
    <dbReference type="NCBI Taxonomy" id="1336337"/>
    <lineage>
        <taxon>Eukaryota</taxon>
        <taxon>Fungi</taxon>
        <taxon>Dikarya</taxon>
        <taxon>Ascomycota</taxon>
        <taxon>Pezizomycotina</taxon>
        <taxon>Pezizomycetes</taxon>
        <taxon>Pezizales</taxon>
        <taxon>Tuberaceae</taxon>
        <taxon>Choiromyces</taxon>
    </lineage>
</organism>
<gene>
    <name evidence="2" type="ORF">L873DRAFT_1800126</name>
</gene>
<proteinExistence type="predicted"/>
<name>A0A3N4K373_9PEZI</name>
<accession>A0A3N4K373</accession>
<protein>
    <submittedName>
        <fullName evidence="2">Uncharacterized protein</fullName>
    </submittedName>
</protein>
<dbReference type="EMBL" id="ML120361">
    <property type="protein sequence ID" value="RPB03652.1"/>
    <property type="molecule type" value="Genomic_DNA"/>
</dbReference>